<dbReference type="Proteomes" id="UP000568380">
    <property type="component" value="Unassembled WGS sequence"/>
</dbReference>
<keyword evidence="2" id="KW-1185">Reference proteome</keyword>
<proteinExistence type="predicted"/>
<evidence type="ECO:0000313" key="2">
    <source>
        <dbReference type="Proteomes" id="UP000568380"/>
    </source>
</evidence>
<sequence length="74" mass="7830">MKSGPRPAWSAPATFTRCSIWSTTRSALESAWSMNMGIAAATLITPPRSAMTAHPRTRDLLDAARSGAGVRLGT</sequence>
<evidence type="ECO:0000313" key="1">
    <source>
        <dbReference type="EMBL" id="MBB5079370.1"/>
    </source>
</evidence>
<protein>
    <submittedName>
        <fullName evidence="1">Ethanolamine utilization microcompartment shell protein EutL</fullName>
    </submittedName>
</protein>
<comment type="caution">
    <text evidence="1">The sequence shown here is derived from an EMBL/GenBank/DDBJ whole genome shotgun (WGS) entry which is preliminary data.</text>
</comment>
<gene>
    <name evidence="1" type="ORF">HNR40_004856</name>
</gene>
<dbReference type="AlphaFoldDB" id="A0A7W8A5X9"/>
<accession>A0A7W8A5X9</accession>
<dbReference type="EMBL" id="JACHIN010000006">
    <property type="protein sequence ID" value="MBB5079370.1"/>
    <property type="molecule type" value="Genomic_DNA"/>
</dbReference>
<dbReference type="RefSeq" id="WP_246509386.1">
    <property type="nucleotide sequence ID" value="NZ_JACHIN010000006.1"/>
</dbReference>
<organism evidence="1 2">
    <name type="scientific">Nonomuraea endophytica</name>
    <dbReference type="NCBI Taxonomy" id="714136"/>
    <lineage>
        <taxon>Bacteria</taxon>
        <taxon>Bacillati</taxon>
        <taxon>Actinomycetota</taxon>
        <taxon>Actinomycetes</taxon>
        <taxon>Streptosporangiales</taxon>
        <taxon>Streptosporangiaceae</taxon>
        <taxon>Nonomuraea</taxon>
    </lineage>
</organism>
<name>A0A7W8A5X9_9ACTN</name>
<reference evidence="1 2" key="1">
    <citation type="submission" date="2020-08" db="EMBL/GenBank/DDBJ databases">
        <title>Genomic Encyclopedia of Type Strains, Phase IV (KMG-IV): sequencing the most valuable type-strain genomes for metagenomic binning, comparative biology and taxonomic classification.</title>
        <authorList>
            <person name="Goeker M."/>
        </authorList>
    </citation>
    <scope>NUCLEOTIDE SEQUENCE [LARGE SCALE GENOMIC DNA]</scope>
    <source>
        <strain evidence="1 2">DSM 45385</strain>
    </source>
</reference>